<organism evidence="1 2">
    <name type="scientific">Botrytis tulipae</name>
    <dbReference type="NCBI Taxonomy" id="87230"/>
    <lineage>
        <taxon>Eukaryota</taxon>
        <taxon>Fungi</taxon>
        <taxon>Dikarya</taxon>
        <taxon>Ascomycota</taxon>
        <taxon>Pezizomycotina</taxon>
        <taxon>Leotiomycetes</taxon>
        <taxon>Helotiales</taxon>
        <taxon>Sclerotiniaceae</taxon>
        <taxon>Botrytis</taxon>
    </lineage>
</organism>
<reference evidence="1 2" key="1">
    <citation type="submission" date="2017-12" db="EMBL/GenBank/DDBJ databases">
        <title>Comparative genomics of Botrytis spp.</title>
        <authorList>
            <person name="Valero-Jimenez C.A."/>
            <person name="Tapia P."/>
            <person name="Veloso J."/>
            <person name="Silva-Moreno E."/>
            <person name="Staats M."/>
            <person name="Valdes J.H."/>
            <person name="Van Kan J.A.L."/>
        </authorList>
    </citation>
    <scope>NUCLEOTIDE SEQUENCE [LARGE SCALE GENOMIC DNA]</scope>
    <source>
        <strain evidence="1 2">Bt9001</strain>
    </source>
</reference>
<gene>
    <name evidence="1" type="ORF">BTUL_0125g00340</name>
</gene>
<accession>A0A4Z1EHD2</accession>
<comment type="caution">
    <text evidence="1">The sequence shown here is derived from an EMBL/GenBank/DDBJ whole genome shotgun (WGS) entry which is preliminary data.</text>
</comment>
<dbReference type="Proteomes" id="UP000297777">
    <property type="component" value="Unassembled WGS sequence"/>
</dbReference>
<keyword evidence="2" id="KW-1185">Reference proteome</keyword>
<dbReference type="EMBL" id="PQXH01000125">
    <property type="protein sequence ID" value="TGO10820.1"/>
    <property type="molecule type" value="Genomic_DNA"/>
</dbReference>
<protein>
    <submittedName>
        <fullName evidence="1">Uncharacterized protein</fullName>
    </submittedName>
</protein>
<name>A0A4Z1EHD2_9HELO</name>
<sequence length="71" mass="7798">MFNDGFDISGVELPSGEKFYFSVVVRCLNGEKRGKEGKSGDDELWLERASRADSEVVRGNSLGQLADNGEQ</sequence>
<proteinExistence type="predicted"/>
<evidence type="ECO:0000313" key="2">
    <source>
        <dbReference type="Proteomes" id="UP000297777"/>
    </source>
</evidence>
<dbReference type="AlphaFoldDB" id="A0A4Z1EHD2"/>
<evidence type="ECO:0000313" key="1">
    <source>
        <dbReference type="EMBL" id="TGO10820.1"/>
    </source>
</evidence>